<comment type="caution">
    <text evidence="1">The sequence shown here is derived from an EMBL/GenBank/DDBJ whole genome shotgun (WGS) entry which is preliminary data.</text>
</comment>
<evidence type="ECO:0000313" key="1">
    <source>
        <dbReference type="EMBL" id="KAL0289055.1"/>
    </source>
</evidence>
<dbReference type="AlphaFoldDB" id="A0AAW2J389"/>
<name>A0AAW2J389_9LAMI</name>
<reference evidence="1" key="2">
    <citation type="journal article" date="2024" name="Plant">
        <title>Genomic evolution and insights into agronomic trait innovations of Sesamum species.</title>
        <authorList>
            <person name="Miao H."/>
            <person name="Wang L."/>
            <person name="Qu L."/>
            <person name="Liu H."/>
            <person name="Sun Y."/>
            <person name="Le M."/>
            <person name="Wang Q."/>
            <person name="Wei S."/>
            <person name="Zheng Y."/>
            <person name="Lin W."/>
            <person name="Duan Y."/>
            <person name="Cao H."/>
            <person name="Xiong S."/>
            <person name="Wang X."/>
            <person name="Wei L."/>
            <person name="Li C."/>
            <person name="Ma Q."/>
            <person name="Ju M."/>
            <person name="Zhao R."/>
            <person name="Li G."/>
            <person name="Mu C."/>
            <person name="Tian Q."/>
            <person name="Mei H."/>
            <person name="Zhang T."/>
            <person name="Gao T."/>
            <person name="Zhang H."/>
        </authorList>
    </citation>
    <scope>NUCLEOTIDE SEQUENCE</scope>
    <source>
        <strain evidence="1">G01</strain>
    </source>
</reference>
<organism evidence="1">
    <name type="scientific">Sesamum angustifolium</name>
    <dbReference type="NCBI Taxonomy" id="2727405"/>
    <lineage>
        <taxon>Eukaryota</taxon>
        <taxon>Viridiplantae</taxon>
        <taxon>Streptophyta</taxon>
        <taxon>Embryophyta</taxon>
        <taxon>Tracheophyta</taxon>
        <taxon>Spermatophyta</taxon>
        <taxon>Magnoliopsida</taxon>
        <taxon>eudicotyledons</taxon>
        <taxon>Gunneridae</taxon>
        <taxon>Pentapetalae</taxon>
        <taxon>asterids</taxon>
        <taxon>lamiids</taxon>
        <taxon>Lamiales</taxon>
        <taxon>Pedaliaceae</taxon>
        <taxon>Sesamum</taxon>
    </lineage>
</organism>
<reference evidence="1" key="1">
    <citation type="submission" date="2020-06" db="EMBL/GenBank/DDBJ databases">
        <authorList>
            <person name="Li T."/>
            <person name="Hu X."/>
            <person name="Zhang T."/>
            <person name="Song X."/>
            <person name="Zhang H."/>
            <person name="Dai N."/>
            <person name="Sheng W."/>
            <person name="Hou X."/>
            <person name="Wei L."/>
        </authorList>
    </citation>
    <scope>NUCLEOTIDE SEQUENCE</scope>
    <source>
        <strain evidence="1">G01</strain>
        <tissue evidence="1">Leaf</tissue>
    </source>
</reference>
<dbReference type="EMBL" id="JACGWK010001417">
    <property type="protein sequence ID" value="KAL0289055.1"/>
    <property type="molecule type" value="Genomic_DNA"/>
</dbReference>
<accession>A0AAW2J389</accession>
<gene>
    <name evidence="1" type="ORF">Sangu_2631900</name>
</gene>
<sequence length="368" mass="41522">MQLARQGKISLEEDSTARNVITIESGHVDGNKDSCNATHGDNITSNEDTLFKKEDSSDTDDCMSTITSLTKICFLGTRNPIDELSNSRLMIQGFQSRRTKGCWHYKNAIDYGGHGVERIIPCHRRQDFLQHASRSSLITRGRNLRESVFNRLGPHRKELHGIANRKSVFDRLGPCKRVRHQKKCAFKVAVRPKKTSSLHINKKLRSLIPSRMKRQTTLTISCGRVLKAKAQTMIFTQVQSDDEDDKESVASSNYVSNSVEENIAQTYHITLIEDGEVQEEDAENAPAELEEGSKATIDELKEVNPRPIYLSASLIHGEEGTYIALLNEFKDVFAWSYKEMPGLDPKIVVHHLSVKKGARPVKQGQCRF</sequence>
<proteinExistence type="predicted"/>
<protein>
    <submittedName>
        <fullName evidence="1">Uncharacterized protein</fullName>
    </submittedName>
</protein>